<name>A0A4R5KUR9_9BACL</name>
<dbReference type="RefSeq" id="WP_133226256.1">
    <property type="nucleotide sequence ID" value="NZ_SMRT01000002.1"/>
</dbReference>
<sequence>MRTENQIKRKLNELLMQKKSLEDRMADLPGSEQAQDDSAKAALRLQAEQLEQSILLLEWVLDEPVGKYHV</sequence>
<dbReference type="OrthoDB" id="2647092at2"/>
<evidence type="ECO:0000313" key="2">
    <source>
        <dbReference type="Proteomes" id="UP000295636"/>
    </source>
</evidence>
<comment type="caution">
    <text evidence="1">The sequence shown here is derived from an EMBL/GenBank/DDBJ whole genome shotgun (WGS) entry which is preliminary data.</text>
</comment>
<dbReference type="EMBL" id="SMRT01000002">
    <property type="protein sequence ID" value="TDF99661.1"/>
    <property type="molecule type" value="Genomic_DNA"/>
</dbReference>
<accession>A0A4R5KUR9</accession>
<keyword evidence="2" id="KW-1185">Reference proteome</keyword>
<gene>
    <name evidence="1" type="ORF">E1757_07480</name>
</gene>
<proteinExistence type="predicted"/>
<protein>
    <submittedName>
        <fullName evidence="1">Uncharacterized protein</fullName>
    </submittedName>
</protein>
<dbReference type="AlphaFoldDB" id="A0A4R5KUR9"/>
<dbReference type="Proteomes" id="UP000295636">
    <property type="component" value="Unassembled WGS sequence"/>
</dbReference>
<evidence type="ECO:0000313" key="1">
    <source>
        <dbReference type="EMBL" id="TDF99661.1"/>
    </source>
</evidence>
<reference evidence="1 2" key="1">
    <citation type="submission" date="2019-03" db="EMBL/GenBank/DDBJ databases">
        <title>This is whole genome sequence of Paenibacillus sp MS74 strain.</title>
        <authorList>
            <person name="Trinh H.N."/>
        </authorList>
    </citation>
    <scope>NUCLEOTIDE SEQUENCE [LARGE SCALE GENOMIC DNA]</scope>
    <source>
        <strain evidence="1 2">MS74</strain>
    </source>
</reference>
<organism evidence="1 2">
    <name type="scientific">Paenibacillus piri</name>
    <dbReference type="NCBI Taxonomy" id="2547395"/>
    <lineage>
        <taxon>Bacteria</taxon>
        <taxon>Bacillati</taxon>
        <taxon>Bacillota</taxon>
        <taxon>Bacilli</taxon>
        <taxon>Bacillales</taxon>
        <taxon>Paenibacillaceae</taxon>
        <taxon>Paenibacillus</taxon>
    </lineage>
</organism>